<protein>
    <submittedName>
        <fullName evidence="1">Uncharacterized protein</fullName>
    </submittedName>
</protein>
<evidence type="ECO:0000313" key="2">
    <source>
        <dbReference type="Proteomes" id="UP000034595"/>
    </source>
</evidence>
<comment type="caution">
    <text evidence="1">The sequence shown here is derived from an EMBL/GenBank/DDBJ whole genome shotgun (WGS) entry which is preliminary data.</text>
</comment>
<dbReference type="Proteomes" id="UP000034595">
    <property type="component" value="Unassembled WGS sequence"/>
</dbReference>
<reference evidence="1 2" key="1">
    <citation type="journal article" date="2015" name="Nature">
        <title>rRNA introns, odd ribosomes, and small enigmatic genomes across a large radiation of phyla.</title>
        <authorList>
            <person name="Brown C.T."/>
            <person name="Hug L.A."/>
            <person name="Thomas B.C."/>
            <person name="Sharon I."/>
            <person name="Castelle C.J."/>
            <person name="Singh A."/>
            <person name="Wilkins M.J."/>
            <person name="Williams K.H."/>
            <person name="Banfield J.F."/>
        </authorList>
    </citation>
    <scope>NUCLEOTIDE SEQUENCE [LARGE SCALE GENOMIC DNA]</scope>
</reference>
<accession>A0A0G1KDT3</accession>
<proteinExistence type="predicted"/>
<organism evidence="1 2">
    <name type="scientific">Candidatus Azambacteria bacterium GW2011_GWA1_44_9</name>
    <dbReference type="NCBI Taxonomy" id="1618610"/>
    <lineage>
        <taxon>Bacteria</taxon>
        <taxon>Candidatus Azamiibacteriota</taxon>
    </lineage>
</organism>
<sequence>MEKEPFEKTPQGIEQRISDLIREMQEKYSTYYDDLDPADQTTWNELSRFANIEKDQDEKKRIVLEESLISFLDFLQSTYGTKE</sequence>
<name>A0A0G1KDT3_9BACT</name>
<evidence type="ECO:0000313" key="1">
    <source>
        <dbReference type="EMBL" id="KKT81710.1"/>
    </source>
</evidence>
<gene>
    <name evidence="1" type="ORF">UW78_C0006G0075</name>
</gene>
<dbReference type="AlphaFoldDB" id="A0A0G1KDT3"/>
<dbReference type="EMBL" id="LCJQ01000006">
    <property type="protein sequence ID" value="KKT81710.1"/>
    <property type="molecule type" value="Genomic_DNA"/>
</dbReference>